<gene>
    <name evidence="12" type="ORF">SAMN02745111_01420</name>
</gene>
<comment type="cofactor">
    <cofactor evidence="1">
        <name>FAD</name>
        <dbReference type="ChEBI" id="CHEBI:57692"/>
    </cofactor>
</comment>
<feature type="domain" description="2Fe-2S ferredoxin-type" evidence="10">
    <location>
        <begin position="313"/>
        <end position="405"/>
    </location>
</feature>
<evidence type="ECO:0000259" key="10">
    <source>
        <dbReference type="PROSITE" id="PS51085"/>
    </source>
</evidence>
<name>A0A1T4VQJ7_9FIRM</name>
<dbReference type="InterPro" id="IPR008333">
    <property type="entry name" value="Cbr1-like_FAD-bd_dom"/>
</dbReference>
<dbReference type="GO" id="GO:0016491">
    <property type="term" value="F:oxidoreductase activity"/>
    <property type="evidence" value="ECO:0007669"/>
    <property type="project" value="UniProtKB-KW"/>
</dbReference>
<keyword evidence="5" id="KW-0274">FAD</keyword>
<feature type="transmembrane region" description="Helical" evidence="9">
    <location>
        <begin position="544"/>
        <end position="568"/>
    </location>
</feature>
<dbReference type="Pfam" id="PF00970">
    <property type="entry name" value="FAD_binding_6"/>
    <property type="match status" value="1"/>
</dbReference>
<dbReference type="InterPro" id="IPR036010">
    <property type="entry name" value="2Fe-2S_ferredoxin-like_sf"/>
</dbReference>
<dbReference type="OrthoDB" id="9801223at2"/>
<dbReference type="InterPro" id="IPR050415">
    <property type="entry name" value="MRET"/>
</dbReference>
<evidence type="ECO:0000256" key="1">
    <source>
        <dbReference type="ARBA" id="ARBA00001974"/>
    </source>
</evidence>
<dbReference type="GO" id="GO:0050660">
    <property type="term" value="F:flavin adenine dinucleotide binding"/>
    <property type="evidence" value="ECO:0007669"/>
    <property type="project" value="TreeGrafter"/>
</dbReference>
<dbReference type="SUPFAM" id="SSF52343">
    <property type="entry name" value="Ferredoxin reductase-like, C-terminal NADP-linked domain"/>
    <property type="match status" value="1"/>
</dbReference>
<dbReference type="AlphaFoldDB" id="A0A1T4VQJ7"/>
<dbReference type="GO" id="GO:0046872">
    <property type="term" value="F:metal ion binding"/>
    <property type="evidence" value="ECO:0007669"/>
    <property type="project" value="UniProtKB-KW"/>
</dbReference>
<accession>A0A1T4VQJ7</accession>
<dbReference type="Pfam" id="PF00111">
    <property type="entry name" value="Fer2"/>
    <property type="match status" value="1"/>
</dbReference>
<dbReference type="Gene3D" id="3.40.50.80">
    <property type="entry name" value="Nucleotide-binding domain of ferredoxin-NADP reductase (FNR) module"/>
    <property type="match status" value="1"/>
</dbReference>
<dbReference type="Gene3D" id="3.10.20.30">
    <property type="match status" value="1"/>
</dbReference>
<keyword evidence="9" id="KW-0812">Transmembrane</keyword>
<dbReference type="InterPro" id="IPR001041">
    <property type="entry name" value="2Fe-2S_ferredoxin-type"/>
</dbReference>
<keyword evidence="13" id="KW-1185">Reference proteome</keyword>
<keyword evidence="7" id="KW-0408">Iron</keyword>
<evidence type="ECO:0000313" key="13">
    <source>
        <dbReference type="Proteomes" id="UP000190814"/>
    </source>
</evidence>
<organism evidence="12 13">
    <name type="scientific">Eubacterium uniforme</name>
    <dbReference type="NCBI Taxonomy" id="39495"/>
    <lineage>
        <taxon>Bacteria</taxon>
        <taxon>Bacillati</taxon>
        <taxon>Bacillota</taxon>
        <taxon>Clostridia</taxon>
        <taxon>Eubacteriales</taxon>
        <taxon>Eubacteriaceae</taxon>
        <taxon>Eubacterium</taxon>
    </lineage>
</organism>
<keyword evidence="4" id="KW-0479">Metal-binding</keyword>
<evidence type="ECO:0000256" key="8">
    <source>
        <dbReference type="ARBA" id="ARBA00023014"/>
    </source>
</evidence>
<dbReference type="PRINTS" id="PR00371">
    <property type="entry name" value="FPNCR"/>
</dbReference>
<dbReference type="Pfam" id="PF00175">
    <property type="entry name" value="NAD_binding_1"/>
    <property type="match status" value="1"/>
</dbReference>
<dbReference type="Proteomes" id="UP000190814">
    <property type="component" value="Unassembled WGS sequence"/>
</dbReference>
<dbReference type="PROSITE" id="PS51384">
    <property type="entry name" value="FAD_FR"/>
    <property type="match status" value="1"/>
</dbReference>
<evidence type="ECO:0000256" key="6">
    <source>
        <dbReference type="ARBA" id="ARBA00023002"/>
    </source>
</evidence>
<feature type="transmembrane region" description="Helical" evidence="9">
    <location>
        <begin position="463"/>
        <end position="480"/>
    </location>
</feature>
<dbReference type="RefSeq" id="WP_078766295.1">
    <property type="nucleotide sequence ID" value="NZ_FUXZ01000008.1"/>
</dbReference>
<evidence type="ECO:0000256" key="7">
    <source>
        <dbReference type="ARBA" id="ARBA00023004"/>
    </source>
</evidence>
<proteinExistence type="predicted"/>
<feature type="transmembrane region" description="Helical" evidence="9">
    <location>
        <begin position="421"/>
        <end position="443"/>
    </location>
</feature>
<evidence type="ECO:0000256" key="5">
    <source>
        <dbReference type="ARBA" id="ARBA00022827"/>
    </source>
</evidence>
<keyword evidence="3" id="KW-0001">2Fe-2S</keyword>
<feature type="domain" description="FAD-binding FR-type" evidence="11">
    <location>
        <begin position="48"/>
        <end position="156"/>
    </location>
</feature>
<dbReference type="InterPro" id="IPR017927">
    <property type="entry name" value="FAD-bd_FR_type"/>
</dbReference>
<dbReference type="STRING" id="39495.SAMN02745111_01420"/>
<dbReference type="PANTHER" id="PTHR47354:SF8">
    <property type="entry name" value="1,2-PHENYLACETYL-COA EPOXIDASE, SUBUNIT E"/>
    <property type="match status" value="1"/>
</dbReference>
<dbReference type="PROSITE" id="PS51085">
    <property type="entry name" value="2FE2S_FER_2"/>
    <property type="match status" value="1"/>
</dbReference>
<dbReference type="Gene3D" id="2.40.30.10">
    <property type="entry name" value="Translation factors"/>
    <property type="match status" value="1"/>
</dbReference>
<evidence type="ECO:0000256" key="4">
    <source>
        <dbReference type="ARBA" id="ARBA00022723"/>
    </source>
</evidence>
<evidence type="ECO:0000313" key="12">
    <source>
        <dbReference type="EMBL" id="SKA67217.1"/>
    </source>
</evidence>
<evidence type="ECO:0000256" key="2">
    <source>
        <dbReference type="ARBA" id="ARBA00022630"/>
    </source>
</evidence>
<keyword evidence="9" id="KW-1133">Transmembrane helix</keyword>
<evidence type="ECO:0000256" key="9">
    <source>
        <dbReference type="SAM" id="Phobius"/>
    </source>
</evidence>
<dbReference type="SUPFAM" id="SSF63380">
    <property type="entry name" value="Riboflavin synthase domain-like"/>
    <property type="match status" value="1"/>
</dbReference>
<dbReference type="CDD" id="cd00207">
    <property type="entry name" value="fer2"/>
    <property type="match status" value="1"/>
</dbReference>
<dbReference type="InterPro" id="IPR039261">
    <property type="entry name" value="FNR_nucleotide-bd"/>
</dbReference>
<evidence type="ECO:0000256" key="3">
    <source>
        <dbReference type="ARBA" id="ARBA00022714"/>
    </source>
</evidence>
<dbReference type="PRINTS" id="PR00406">
    <property type="entry name" value="CYTB5RDTASE"/>
</dbReference>
<dbReference type="InterPro" id="IPR001433">
    <property type="entry name" value="OxRdtase_FAD/NAD-bd"/>
</dbReference>
<dbReference type="InterPro" id="IPR001709">
    <property type="entry name" value="Flavoprot_Pyr_Nucl_cyt_Rdtase"/>
</dbReference>
<evidence type="ECO:0000259" key="11">
    <source>
        <dbReference type="PROSITE" id="PS51384"/>
    </source>
</evidence>
<keyword evidence="6" id="KW-0560">Oxidoreductase</keyword>
<keyword evidence="9" id="KW-0472">Membrane</keyword>
<dbReference type="EMBL" id="FUXZ01000008">
    <property type="protein sequence ID" value="SKA67217.1"/>
    <property type="molecule type" value="Genomic_DNA"/>
</dbReference>
<dbReference type="InterPro" id="IPR017938">
    <property type="entry name" value="Riboflavin_synthase-like_b-brl"/>
</dbReference>
<dbReference type="GO" id="GO:0051537">
    <property type="term" value="F:2 iron, 2 sulfur cluster binding"/>
    <property type="evidence" value="ECO:0007669"/>
    <property type="project" value="UniProtKB-KW"/>
</dbReference>
<keyword evidence="8" id="KW-0411">Iron-sulfur</keyword>
<dbReference type="PANTHER" id="PTHR47354">
    <property type="entry name" value="NADH OXIDOREDUCTASE HCR"/>
    <property type="match status" value="1"/>
</dbReference>
<protein>
    <submittedName>
        <fullName evidence="12">Ferredoxin-NADP reductase</fullName>
    </submittedName>
</protein>
<reference evidence="12 13" key="1">
    <citation type="submission" date="2017-02" db="EMBL/GenBank/DDBJ databases">
        <authorList>
            <person name="Peterson S.W."/>
        </authorList>
    </citation>
    <scope>NUCLEOTIDE SEQUENCE [LARGE SCALE GENOMIC DNA]</scope>
    <source>
        <strain evidence="12 13">ATCC 35992</strain>
    </source>
</reference>
<feature type="transmembrane region" description="Helical" evidence="9">
    <location>
        <begin position="501"/>
        <end position="524"/>
    </location>
</feature>
<dbReference type="InterPro" id="IPR012675">
    <property type="entry name" value="Beta-grasp_dom_sf"/>
</dbReference>
<keyword evidence="2" id="KW-0285">Flavoprotein</keyword>
<dbReference type="SUPFAM" id="SSF54292">
    <property type="entry name" value="2Fe-2S ferredoxin-like"/>
    <property type="match status" value="1"/>
</dbReference>
<sequence length="593" mass="65595">MENKYLNDVPDVEVKDIVSKRQKVISEAADSMPKYEYNANVLAKNLHPKVQHVKITDIEDLADAKIYTLCANPDLGTKKLAYFRAGQYVSLFLKIDGSVLTRPYSICSSPREAFEGKYRILVKTKADGFASKYINEELKVGDSLEISGPEGFFYYEGLRDAEFVYGLAGGSGISPFVSMAEAICDGTEDFNLTIIYGSRNSENILLKEKLDELSKRSNGKVKVFYVLSDEEKDGFEHGFITADIIRKYQNDTNNADGKYSVFVCGSQAMYDYLDGELIKLNIAKKYIRYDAYGEYELGERDSEFINEFKESIYKLTVVTNDGKERVVDAKATESLLVAMERAGIKAPSKCRSGECGFCRSKLVLGDVFIPEKVEKRRQYDKLTGYIHPCCTYPKSDCRILVNCEEPRVERKVKDMKKKERTMGLVMSIIMSAAMGALSAYLVLKGNPKAMKSVPVPMMYISNILLSVTVGIIVALCLPLGKMGRALAQKAHAKPPAMKFTLLNAIPFSVGNTLIVSLVVSFFGVAMGRSKAPASAVADMPPLPIMWLGSWGKLLIPTLILSYVLSVLLSPFVSQLVGLTDAGAEVGRASRGED</sequence>